<feature type="domain" description="K Homology" evidence="4">
    <location>
        <begin position="641"/>
        <end position="710"/>
    </location>
</feature>
<dbReference type="SUPFAM" id="SSF54791">
    <property type="entry name" value="Eukaryotic type KH-domain (KH-domain type I)"/>
    <property type="match status" value="9"/>
</dbReference>
<keyword evidence="1" id="KW-0677">Repeat</keyword>
<feature type="domain" description="K Homology" evidence="4">
    <location>
        <begin position="1142"/>
        <end position="1227"/>
    </location>
</feature>
<dbReference type="SMART" id="SM00322">
    <property type="entry name" value="KH"/>
    <property type="match status" value="11"/>
</dbReference>
<feature type="compositionally biased region" description="Polar residues" evidence="3">
    <location>
        <begin position="12"/>
        <end position="21"/>
    </location>
</feature>
<dbReference type="PROSITE" id="PS50084">
    <property type="entry name" value="KH_TYPE_1"/>
    <property type="match status" value="9"/>
</dbReference>
<feature type="domain" description="K Homology" evidence="4">
    <location>
        <begin position="391"/>
        <end position="483"/>
    </location>
</feature>
<feature type="compositionally biased region" description="Low complexity" evidence="3">
    <location>
        <begin position="1270"/>
        <end position="1284"/>
    </location>
</feature>
<feature type="region of interest" description="Disordered" evidence="3">
    <location>
        <begin position="327"/>
        <end position="362"/>
    </location>
</feature>
<feature type="compositionally biased region" description="Polar residues" evidence="3">
    <location>
        <begin position="327"/>
        <end position="345"/>
    </location>
</feature>
<keyword evidence="6" id="KW-1185">Reference proteome</keyword>
<feature type="domain" description="K Homology" evidence="4">
    <location>
        <begin position="903"/>
        <end position="981"/>
    </location>
</feature>
<dbReference type="InterPro" id="IPR054548">
    <property type="entry name" value="SCP160-like_KH"/>
</dbReference>
<organism evidence="5 6">
    <name type="scientific">Microbotryum saponariae</name>
    <dbReference type="NCBI Taxonomy" id="289078"/>
    <lineage>
        <taxon>Eukaryota</taxon>
        <taxon>Fungi</taxon>
        <taxon>Dikarya</taxon>
        <taxon>Basidiomycota</taxon>
        <taxon>Pucciniomycotina</taxon>
        <taxon>Microbotryomycetes</taxon>
        <taxon>Microbotryales</taxon>
        <taxon>Microbotryaceae</taxon>
        <taxon>Microbotryum</taxon>
    </lineage>
</organism>
<proteinExistence type="predicted"/>
<feature type="region of interest" description="Disordered" evidence="3">
    <location>
        <begin position="942"/>
        <end position="967"/>
    </location>
</feature>
<reference evidence="6" key="1">
    <citation type="submission" date="2016-10" db="EMBL/GenBank/DDBJ databases">
        <authorList>
            <person name="Jeantristanb JTB J.-T."/>
            <person name="Ricardo R."/>
        </authorList>
    </citation>
    <scope>NUCLEOTIDE SEQUENCE [LARGE SCALE GENOMIC DNA]</scope>
</reference>
<dbReference type="PANTHER" id="PTHR10288">
    <property type="entry name" value="KH DOMAIN CONTAINING RNA BINDING PROTEIN"/>
    <property type="match status" value="1"/>
</dbReference>
<protein>
    <submittedName>
        <fullName evidence="5">BZ3500_MvSof-1268-A1-R1_Chr9g10651 protein</fullName>
    </submittedName>
</protein>
<dbReference type="InterPro" id="IPR004087">
    <property type="entry name" value="KH_dom"/>
</dbReference>
<dbReference type="Pfam" id="PF22952">
    <property type="entry name" value="KH_11"/>
    <property type="match status" value="1"/>
</dbReference>
<feature type="domain" description="K Homology" evidence="4">
    <location>
        <begin position="986"/>
        <end position="1057"/>
    </location>
</feature>
<feature type="compositionally biased region" description="Low complexity" evidence="3">
    <location>
        <begin position="105"/>
        <end position="128"/>
    </location>
</feature>
<evidence type="ECO:0000256" key="3">
    <source>
        <dbReference type="SAM" id="MobiDB-lite"/>
    </source>
</evidence>
<dbReference type="Pfam" id="PF00013">
    <property type="entry name" value="KH_1"/>
    <property type="match status" value="8"/>
</dbReference>
<feature type="compositionally biased region" description="Polar residues" evidence="3">
    <location>
        <begin position="60"/>
        <end position="73"/>
    </location>
</feature>
<feature type="region of interest" description="Disordered" evidence="3">
    <location>
        <begin position="855"/>
        <end position="876"/>
    </location>
</feature>
<dbReference type="CDD" id="cd00105">
    <property type="entry name" value="KH-I"/>
    <property type="match status" value="1"/>
</dbReference>
<feature type="region of interest" description="Disordered" evidence="3">
    <location>
        <begin position="1"/>
        <end position="133"/>
    </location>
</feature>
<feature type="compositionally biased region" description="Low complexity" evidence="3">
    <location>
        <begin position="856"/>
        <end position="874"/>
    </location>
</feature>
<feature type="domain" description="K Homology" evidence="4">
    <location>
        <begin position="721"/>
        <end position="802"/>
    </location>
</feature>
<dbReference type="GO" id="GO:0003723">
    <property type="term" value="F:RNA binding"/>
    <property type="evidence" value="ECO:0007669"/>
    <property type="project" value="UniProtKB-UniRule"/>
</dbReference>
<dbReference type="EMBL" id="FMWP01000107">
    <property type="protein sequence ID" value="SDA00456.1"/>
    <property type="molecule type" value="Genomic_DNA"/>
</dbReference>
<evidence type="ECO:0000256" key="1">
    <source>
        <dbReference type="ARBA" id="ARBA00022737"/>
    </source>
</evidence>
<feature type="domain" description="K Homology" evidence="4">
    <location>
        <begin position="488"/>
        <end position="553"/>
    </location>
</feature>
<feature type="compositionally biased region" description="Low complexity" evidence="3">
    <location>
        <begin position="23"/>
        <end position="56"/>
    </location>
</feature>
<dbReference type="Proteomes" id="UP000249723">
    <property type="component" value="Unassembled WGS sequence"/>
</dbReference>
<sequence>MSSALDGDAFPSLSTQANTNGIAADHGSSTGATATSASASRAQSAPLSAAQLMQQAHASRASSTAQAKPQNDILTEDPFPPEKLISEDPYPSLWGPSAGAGAGAVAGAASADASASSSASPAQTQAAKKALDVSDESAFPSLGGIAAAPRAVSAASWGGGGGGSVAQRLQAAAASNSSEASRSATTQQSNGGDDNRSAATGAPNATATVQLAQSEIHIQAPSGPGAGRGRGQTFSNAREVEPTTLGEVMKLLMKRNPTVTVEASTVRGTTTFIIKGKGSKADDDVAKVKRDLLARLAKKVSIEIKVPASTRGFIVGAKGRTLKSITDSTGANVQLPNRDTIQDANDANEDHTNDEPEGPDGPLISITISGDSSAVEEARQQVMAIVSERVSKVTTKLDSVPKEFWELLRGSKGSKINAIVESVGATGSVNVSIPRNFERRGVAASSGADADDKAEPAMEKAISINGEREAVTKVVAAIEAEVAELKRSTTTVSIKINKRQHRFLVGATADAILEEAQCSIDLPPAESPDDNITLRGTSENLIRAFGLVMQKANATPIESLDLLTAHAGTHDRKVYASHLARYVLRRSKFRTLSDANHVQIFLPREAAIERGDAQLEIVGQDKEGLAAARQAVIDIVRKLPPAVFAIVEVDSLIHRHIIGKGGKSIKALEEKRGVDVIFPPDGEDRSDILLVSASASSPAAAAEALGAAREEILGLAKDAADIKVETISIPASLHGAVIGKDGTTLNAVIGEDKLVNVRFGSTGPKDASKTNGSSQKEENAVVIRGPSEEVKRVKNELERIAEDARNQEIVNSHIVEFEMDTVHVRHIVGKAGAGVNKLREELGIRVDIEELGGAGAAATSSAAPKKKTATGSSARSKITIKGRKENAEEAKRRIQSLVTKIADEVTLMLTIPSSLDRGSLIGKQGAYLKRLEDKYEVRINFPRNNRGDEEDASSGKSNEVTVRGPKKGADAAKGELVALIAYEQENGNVVTFTVSTKSLPRILGKAGASVNQIRDDTGVQSIDVDQQGDDAPTATISLRGTEAATKAAQAAIMAIAKEVDDEARFTLEIPRAFHTTLIGSGGSSIRELIARAGGPTDARASGNTVRFPRQGEADDKVTITAPRAVAEKIRASLEKEVANLKSRVVWGVAVPQSAHASIIGKGASALQEFQRKHGVKVVMPGWKDYAETGEIENAADVADAAQNDTVKIVGPKEAAVAAAAELSKLRPSASSAAVKLTISVPKRHHAQIAQGGRFFRSLPSGTRVTHDGVKPPSSSGKSKKLPTPTGNNAAASARIDDDEGTAEAAVQFELLSLHDEEESDDKSEIPWVIESSSQENADKVAAEIRKLLDQSDKATHVGWVTVPRGSSEFSVSYLPRIVGRGGSGLDQLRAFGVEIEVVGKRDANQLTLVGTPATIEQAHQRIVELAAPRPPRQYRNREDDY</sequence>
<feature type="domain" description="K Homology" evidence="4">
    <location>
        <begin position="298"/>
        <end position="387"/>
    </location>
</feature>
<dbReference type="STRING" id="289078.A0A2X0K9T2"/>
<name>A0A2X0K9T2_9BASI</name>
<evidence type="ECO:0000313" key="5">
    <source>
        <dbReference type="EMBL" id="SDA00456.1"/>
    </source>
</evidence>
<feature type="domain" description="K Homology" evidence="4">
    <location>
        <begin position="1061"/>
        <end position="1138"/>
    </location>
</feature>
<dbReference type="Gene3D" id="3.30.1370.10">
    <property type="entry name" value="K Homology domain, type 1"/>
    <property type="match status" value="10"/>
</dbReference>
<feature type="domain" description="K Homology" evidence="4">
    <location>
        <begin position="811"/>
        <end position="899"/>
    </location>
</feature>
<feature type="region of interest" description="Disordered" evidence="3">
    <location>
        <begin position="1255"/>
        <end position="1297"/>
    </location>
</feature>
<dbReference type="CDD" id="cd22408">
    <property type="entry name" value="KH-I_Vigilin_rpt4"/>
    <property type="match status" value="1"/>
</dbReference>
<evidence type="ECO:0000256" key="2">
    <source>
        <dbReference type="PROSITE-ProRule" id="PRU00117"/>
    </source>
</evidence>
<gene>
    <name evidence="5" type="ORF">BZ3500_MVSOF-1268-A1-R1_CHR9G10651</name>
</gene>
<feature type="domain" description="K Homology" evidence="4">
    <location>
        <begin position="1354"/>
        <end position="1427"/>
    </location>
</feature>
<feature type="region of interest" description="Disordered" evidence="3">
    <location>
        <begin position="760"/>
        <end position="779"/>
    </location>
</feature>
<dbReference type="InterPro" id="IPR036612">
    <property type="entry name" value="KH_dom_type_1_sf"/>
</dbReference>
<evidence type="ECO:0000259" key="4">
    <source>
        <dbReference type="SMART" id="SM00322"/>
    </source>
</evidence>
<dbReference type="InterPro" id="IPR004088">
    <property type="entry name" value="KH_dom_type_1"/>
</dbReference>
<feature type="region of interest" description="Disordered" evidence="3">
    <location>
        <begin position="153"/>
        <end position="201"/>
    </location>
</feature>
<accession>A0A2X0K9T2</accession>
<keyword evidence="2" id="KW-0694">RNA-binding</keyword>
<evidence type="ECO:0000313" key="6">
    <source>
        <dbReference type="Proteomes" id="UP000249723"/>
    </source>
</evidence>
<feature type="compositionally biased region" description="Low complexity" evidence="3">
    <location>
        <begin position="171"/>
        <end position="184"/>
    </location>
</feature>
<dbReference type="OrthoDB" id="10027144at2759"/>